<dbReference type="Proteomes" id="UP000703269">
    <property type="component" value="Unassembled WGS sequence"/>
</dbReference>
<dbReference type="EMBL" id="BPQB01000055">
    <property type="protein sequence ID" value="GJE96094.1"/>
    <property type="molecule type" value="Genomic_DNA"/>
</dbReference>
<proteinExistence type="predicted"/>
<sequence>MTTDAEDSPNIIRDFLSRHRWPRTQVTGPRALRLGLQVIASVSPLQSMPRHGIARTDAPPPRSLWAI</sequence>
<gene>
    <name evidence="2" type="ORF">PsYK624_122870</name>
</gene>
<comment type="caution">
    <text evidence="2">The sequence shown here is derived from an EMBL/GenBank/DDBJ whole genome shotgun (WGS) entry which is preliminary data.</text>
</comment>
<accession>A0A9P3GMD4</accession>
<keyword evidence="3" id="KW-1185">Reference proteome</keyword>
<feature type="region of interest" description="Disordered" evidence="1">
    <location>
        <begin position="48"/>
        <end position="67"/>
    </location>
</feature>
<evidence type="ECO:0000256" key="1">
    <source>
        <dbReference type="SAM" id="MobiDB-lite"/>
    </source>
</evidence>
<feature type="compositionally biased region" description="Pro residues" evidence="1">
    <location>
        <begin position="58"/>
        <end position="67"/>
    </location>
</feature>
<reference evidence="2 3" key="1">
    <citation type="submission" date="2021-08" db="EMBL/GenBank/DDBJ databases">
        <title>Draft Genome Sequence of Phanerochaete sordida strain YK-624.</title>
        <authorList>
            <person name="Mori T."/>
            <person name="Dohra H."/>
            <person name="Suzuki T."/>
            <person name="Kawagishi H."/>
            <person name="Hirai H."/>
        </authorList>
    </citation>
    <scope>NUCLEOTIDE SEQUENCE [LARGE SCALE GENOMIC DNA]</scope>
    <source>
        <strain evidence="2 3">YK-624</strain>
    </source>
</reference>
<organism evidence="2 3">
    <name type="scientific">Phanerochaete sordida</name>
    <dbReference type="NCBI Taxonomy" id="48140"/>
    <lineage>
        <taxon>Eukaryota</taxon>
        <taxon>Fungi</taxon>
        <taxon>Dikarya</taxon>
        <taxon>Basidiomycota</taxon>
        <taxon>Agaricomycotina</taxon>
        <taxon>Agaricomycetes</taxon>
        <taxon>Polyporales</taxon>
        <taxon>Phanerochaetaceae</taxon>
        <taxon>Phanerochaete</taxon>
    </lineage>
</organism>
<dbReference type="AlphaFoldDB" id="A0A9P3GMD4"/>
<name>A0A9P3GMD4_9APHY</name>
<protein>
    <submittedName>
        <fullName evidence="2">Uncharacterized protein</fullName>
    </submittedName>
</protein>
<evidence type="ECO:0000313" key="2">
    <source>
        <dbReference type="EMBL" id="GJE96094.1"/>
    </source>
</evidence>
<evidence type="ECO:0000313" key="3">
    <source>
        <dbReference type="Proteomes" id="UP000703269"/>
    </source>
</evidence>